<keyword evidence="2" id="KW-1185">Reference proteome</keyword>
<name>A0ABT0CDZ2_THEVL</name>
<proteinExistence type="predicted"/>
<evidence type="ECO:0000313" key="2">
    <source>
        <dbReference type="Proteomes" id="UP000830835"/>
    </source>
</evidence>
<protein>
    <submittedName>
        <fullName evidence="1">Uncharacterized protein</fullName>
    </submittedName>
</protein>
<sequence length="271" mass="28077">MAPRLPLALANERAVPEAELAIQPLLPQGSRVISSRWLSDQEAEIWVESRGGASPVIMRLNASGAWEQDMSATLARGASQMQTLAQQQTVNLPSGFGQTAPDQPAPPPVPSLLQTTQAASSLIPPVDREQETQRALSGAGRVDPFVPQNIRTPEPEIALPPLPPPPVLSPPGEGNGNGAPVAVATPVPTPTPDPAAFARSVQVSGIVQIGSESFALISGPGTVPSVVQAGQDYQTANVAGVSARERRVVLSEGGENVVKTMEDTTVIVGAP</sequence>
<comment type="caution">
    <text evidence="1">The sequence shown here is derived from an EMBL/GenBank/DDBJ whole genome shotgun (WGS) entry which is preliminary data.</text>
</comment>
<dbReference type="Proteomes" id="UP000830835">
    <property type="component" value="Unassembled WGS sequence"/>
</dbReference>
<evidence type="ECO:0000313" key="1">
    <source>
        <dbReference type="EMBL" id="MCJ2543991.1"/>
    </source>
</evidence>
<accession>A0ABT0CDZ2</accession>
<organism evidence="1 2">
    <name type="scientific">Thermostichus vulcanus str. 'Rupite'</name>
    <dbReference type="NCBI Taxonomy" id="2813851"/>
    <lineage>
        <taxon>Bacteria</taxon>
        <taxon>Bacillati</taxon>
        <taxon>Cyanobacteriota</taxon>
        <taxon>Cyanophyceae</taxon>
        <taxon>Thermostichales</taxon>
        <taxon>Thermostichaceae</taxon>
        <taxon>Thermostichus</taxon>
    </lineage>
</organism>
<dbReference type="EMBL" id="JAFIRA010000042">
    <property type="protein sequence ID" value="MCJ2543991.1"/>
    <property type="molecule type" value="Genomic_DNA"/>
</dbReference>
<reference evidence="1" key="1">
    <citation type="submission" date="2021-02" db="EMBL/GenBank/DDBJ databases">
        <title>The CRISPR/cas machinery reduction and long-range gene transfer in the hot spring cyanobacterium Synechococcus.</title>
        <authorList>
            <person name="Dvorak P."/>
            <person name="Jahodarova E."/>
            <person name="Hasler P."/>
            <person name="Poulickova A."/>
        </authorList>
    </citation>
    <scope>NUCLEOTIDE SEQUENCE</scope>
    <source>
        <strain evidence="1">Rupite</strain>
    </source>
</reference>
<gene>
    <name evidence="1" type="ORF">JX360_13945</name>
</gene>